<evidence type="ECO:0000256" key="10">
    <source>
        <dbReference type="ARBA" id="ARBA00023146"/>
    </source>
</evidence>
<evidence type="ECO:0000256" key="13">
    <source>
        <dbReference type="ARBA" id="ARBA00071545"/>
    </source>
</evidence>
<dbReference type="Pfam" id="PF03129">
    <property type="entry name" value="HGTP_anticodon"/>
    <property type="match status" value="1"/>
</dbReference>
<dbReference type="CDD" id="cd00861">
    <property type="entry name" value="ProRS_anticodon_short"/>
    <property type="match status" value="1"/>
</dbReference>
<dbReference type="InterPro" id="IPR036621">
    <property type="entry name" value="Anticodon-bd_dom_sf"/>
</dbReference>
<evidence type="ECO:0000313" key="15">
    <source>
        <dbReference type="EMBL" id="KXN70286.1"/>
    </source>
</evidence>
<dbReference type="InterPro" id="IPR045864">
    <property type="entry name" value="aa-tRNA-synth_II/BPL/LPL"/>
</dbReference>
<reference evidence="15 16" key="1">
    <citation type="journal article" date="2015" name="Genome Biol. Evol.">
        <title>Phylogenomic analyses indicate that early fungi evolved digesting cell walls of algal ancestors of land plants.</title>
        <authorList>
            <person name="Chang Y."/>
            <person name="Wang S."/>
            <person name="Sekimoto S."/>
            <person name="Aerts A.L."/>
            <person name="Choi C."/>
            <person name="Clum A."/>
            <person name="LaButti K.M."/>
            <person name="Lindquist E.A."/>
            <person name="Yee Ngan C."/>
            <person name="Ohm R.A."/>
            <person name="Salamov A.A."/>
            <person name="Grigoriev I.V."/>
            <person name="Spatafora J.W."/>
            <person name="Berbee M.L."/>
        </authorList>
    </citation>
    <scope>NUCLEOTIDE SEQUENCE [LARGE SCALE GENOMIC DNA]</scope>
    <source>
        <strain evidence="15 16">NRRL 28638</strain>
    </source>
</reference>
<dbReference type="InterPro" id="IPR033730">
    <property type="entry name" value="ProRS_core_prok"/>
</dbReference>
<dbReference type="GO" id="GO:0006433">
    <property type="term" value="P:prolyl-tRNA aminoacylation"/>
    <property type="evidence" value="ECO:0007669"/>
    <property type="project" value="InterPro"/>
</dbReference>
<dbReference type="GO" id="GO:0005524">
    <property type="term" value="F:ATP binding"/>
    <property type="evidence" value="ECO:0007669"/>
    <property type="project" value="UniProtKB-KW"/>
</dbReference>
<dbReference type="Pfam" id="PF00587">
    <property type="entry name" value="tRNA-synt_2b"/>
    <property type="match status" value="1"/>
</dbReference>
<keyword evidence="10 15" id="KW-0030">Aminoacyl-tRNA synthetase</keyword>
<dbReference type="STRING" id="796925.A0A137P5J6"/>
<dbReference type="FunFam" id="3.30.930.10:FF:000042">
    <property type="entry name" value="probable proline--tRNA ligase, mitochondrial"/>
    <property type="match status" value="1"/>
</dbReference>
<organism evidence="15 16">
    <name type="scientific">Conidiobolus coronatus (strain ATCC 28846 / CBS 209.66 / NRRL 28638)</name>
    <name type="common">Delacroixia coronata</name>
    <dbReference type="NCBI Taxonomy" id="796925"/>
    <lineage>
        <taxon>Eukaryota</taxon>
        <taxon>Fungi</taxon>
        <taxon>Fungi incertae sedis</taxon>
        <taxon>Zoopagomycota</taxon>
        <taxon>Entomophthoromycotina</taxon>
        <taxon>Entomophthoromycetes</taxon>
        <taxon>Entomophthorales</taxon>
        <taxon>Ancylistaceae</taxon>
        <taxon>Conidiobolus</taxon>
    </lineage>
</organism>
<dbReference type="InterPro" id="IPR006195">
    <property type="entry name" value="aa-tRNA-synth_II"/>
</dbReference>
<keyword evidence="5" id="KW-0963">Cytoplasm</keyword>
<dbReference type="OrthoDB" id="10267474at2759"/>
<evidence type="ECO:0000256" key="4">
    <source>
        <dbReference type="ARBA" id="ARBA00012831"/>
    </source>
</evidence>
<evidence type="ECO:0000256" key="8">
    <source>
        <dbReference type="ARBA" id="ARBA00022840"/>
    </source>
</evidence>
<evidence type="ECO:0000259" key="14">
    <source>
        <dbReference type="PROSITE" id="PS50862"/>
    </source>
</evidence>
<dbReference type="PANTHER" id="PTHR42753">
    <property type="entry name" value="MITOCHONDRIAL RIBOSOME PROTEIN L39/PROLYL-TRNA LIGASE FAMILY MEMBER"/>
    <property type="match status" value="1"/>
</dbReference>
<dbReference type="InterPro" id="IPR002316">
    <property type="entry name" value="Pro-tRNA-ligase_IIa"/>
</dbReference>
<comment type="catalytic activity">
    <reaction evidence="12">
        <text>tRNA(Pro) + L-proline + ATP = L-prolyl-tRNA(Pro) + AMP + diphosphate</text>
        <dbReference type="Rhea" id="RHEA:14305"/>
        <dbReference type="Rhea" id="RHEA-COMP:9700"/>
        <dbReference type="Rhea" id="RHEA-COMP:9702"/>
        <dbReference type="ChEBI" id="CHEBI:30616"/>
        <dbReference type="ChEBI" id="CHEBI:33019"/>
        <dbReference type="ChEBI" id="CHEBI:60039"/>
        <dbReference type="ChEBI" id="CHEBI:78442"/>
        <dbReference type="ChEBI" id="CHEBI:78532"/>
        <dbReference type="ChEBI" id="CHEBI:456215"/>
        <dbReference type="EC" id="6.1.1.15"/>
    </reaction>
</comment>
<keyword evidence="16" id="KW-1185">Reference proteome</keyword>
<dbReference type="EC" id="6.1.1.15" evidence="4"/>
<evidence type="ECO:0000256" key="7">
    <source>
        <dbReference type="ARBA" id="ARBA00022741"/>
    </source>
</evidence>
<protein>
    <recommendedName>
        <fullName evidence="13">Probable proline--tRNA ligase, mitochondrial</fullName>
        <ecNumber evidence="4">6.1.1.15</ecNumber>
    </recommendedName>
    <alternativeName>
        <fullName evidence="11">Prolyl-tRNA synthetase</fullName>
    </alternativeName>
</protein>
<dbReference type="InterPro" id="IPR044140">
    <property type="entry name" value="ProRS_anticodon_short"/>
</dbReference>
<comment type="subunit">
    <text evidence="3">Homodimer.</text>
</comment>
<dbReference type="Proteomes" id="UP000070444">
    <property type="component" value="Unassembled WGS sequence"/>
</dbReference>
<sequence>MIAKFKLDKLAFNSGKFRSFTTSSKCYELPKLSESLVVTSKAKDSSLFASHDLMLRAGLINQSSSGIYTTLPFGLRSLNKLKRIIEEELDSIGCQQIDMPNLSNSQKWKQTDRWNIMKEELIKLEDRKGTEFCLAPTHEEEVTHLIGELTHSYKNLPIKVYQIGKKFRDELRPRGGLLRGREFLMKDLYTFDTSKENAMKTYNLVQRAYKNIFNRIGVAYKICEADTGSIGGTLSNEFHYLSKAGEDKILSCLNCGYSANQEAAKGLIPASTGAEEVVNDNINASLTKSINQFNAKLANEVSITYIKLKEEPSKVYAIISKFDREINWLPVEKFIQHPYELIDSDQSVNIKQENIHYLVDNYFKAGEISNEQSTADNTNYIHLHLTQSGDHCPKCASHNKQNIGLEEFKAIEVGHTFYLGTKYSALLNSTFSSSEGKLTPFVMGCFGIGVSRLLPAVIESSHDSKGIIWPFSIAPYRVCVVPLIPKTSQPSDFTDILNKLEQELNKIKGLKGEVILDDRYNLSIGSRLKDADLLGYPFVIVLGKSFVKEGKFELQVRANGEKILLTMKELTKFLGNQVEFLSH</sequence>
<keyword evidence="7" id="KW-0547">Nucleotide-binding</keyword>
<evidence type="ECO:0000256" key="9">
    <source>
        <dbReference type="ARBA" id="ARBA00022917"/>
    </source>
</evidence>
<dbReference type="AlphaFoldDB" id="A0A137P5J6"/>
<dbReference type="InterPro" id="IPR002314">
    <property type="entry name" value="aa-tRNA-synt_IIb"/>
</dbReference>
<dbReference type="SUPFAM" id="SSF55681">
    <property type="entry name" value="Class II aaRS and biotin synthetases"/>
    <property type="match status" value="2"/>
</dbReference>
<keyword evidence="8" id="KW-0067">ATP-binding</keyword>
<dbReference type="CDD" id="cd00779">
    <property type="entry name" value="ProRS_core_prok"/>
    <property type="match status" value="1"/>
</dbReference>
<dbReference type="Gene3D" id="3.30.930.10">
    <property type="entry name" value="Bira Bifunctional Protein, Domain 2"/>
    <property type="match status" value="2"/>
</dbReference>
<proteinExistence type="inferred from homology"/>
<keyword evidence="9" id="KW-0648">Protein biosynthesis</keyword>
<evidence type="ECO:0000256" key="11">
    <source>
        <dbReference type="ARBA" id="ARBA00029731"/>
    </source>
</evidence>
<evidence type="ECO:0000256" key="2">
    <source>
        <dbReference type="ARBA" id="ARBA00008226"/>
    </source>
</evidence>
<dbReference type="PRINTS" id="PR01046">
    <property type="entry name" value="TRNASYNTHPRO"/>
</dbReference>
<evidence type="ECO:0000256" key="3">
    <source>
        <dbReference type="ARBA" id="ARBA00011738"/>
    </source>
</evidence>
<dbReference type="PANTHER" id="PTHR42753:SF2">
    <property type="entry name" value="PROLINE--TRNA LIGASE"/>
    <property type="match status" value="1"/>
</dbReference>
<feature type="domain" description="Aminoacyl-transfer RNA synthetases class-II family profile" evidence="14">
    <location>
        <begin position="81"/>
        <end position="470"/>
    </location>
</feature>
<comment type="subcellular location">
    <subcellularLocation>
        <location evidence="1">Cytoplasm</location>
    </subcellularLocation>
</comment>
<accession>A0A137P5J6</accession>
<dbReference type="NCBIfam" id="TIGR00409">
    <property type="entry name" value="proS_fam_II"/>
    <property type="match status" value="1"/>
</dbReference>
<evidence type="ECO:0000256" key="1">
    <source>
        <dbReference type="ARBA" id="ARBA00004496"/>
    </source>
</evidence>
<evidence type="ECO:0000256" key="6">
    <source>
        <dbReference type="ARBA" id="ARBA00022598"/>
    </source>
</evidence>
<dbReference type="SUPFAM" id="SSF52954">
    <property type="entry name" value="Class II aaRS ABD-related"/>
    <property type="match status" value="1"/>
</dbReference>
<dbReference type="InterPro" id="IPR050062">
    <property type="entry name" value="Pro-tRNA_synthetase"/>
</dbReference>
<evidence type="ECO:0000256" key="12">
    <source>
        <dbReference type="ARBA" id="ARBA00047671"/>
    </source>
</evidence>
<evidence type="ECO:0000256" key="5">
    <source>
        <dbReference type="ARBA" id="ARBA00022490"/>
    </source>
</evidence>
<comment type="similarity">
    <text evidence="2">Belongs to the class-II aminoacyl-tRNA synthetase family.</text>
</comment>
<dbReference type="InterPro" id="IPR004154">
    <property type="entry name" value="Anticodon-bd"/>
</dbReference>
<evidence type="ECO:0000313" key="16">
    <source>
        <dbReference type="Proteomes" id="UP000070444"/>
    </source>
</evidence>
<dbReference type="EMBL" id="KQ964506">
    <property type="protein sequence ID" value="KXN70286.1"/>
    <property type="molecule type" value="Genomic_DNA"/>
</dbReference>
<dbReference type="PROSITE" id="PS50862">
    <property type="entry name" value="AA_TRNA_LIGASE_II"/>
    <property type="match status" value="1"/>
</dbReference>
<keyword evidence="6" id="KW-0436">Ligase</keyword>
<dbReference type="OMA" id="NCDYAAN"/>
<name>A0A137P5J6_CONC2</name>
<dbReference type="Gene3D" id="3.40.50.800">
    <property type="entry name" value="Anticodon-binding domain"/>
    <property type="match status" value="1"/>
</dbReference>
<dbReference type="GO" id="GO:0005739">
    <property type="term" value="C:mitochondrion"/>
    <property type="evidence" value="ECO:0007669"/>
    <property type="project" value="TreeGrafter"/>
</dbReference>
<dbReference type="GO" id="GO:0004827">
    <property type="term" value="F:proline-tRNA ligase activity"/>
    <property type="evidence" value="ECO:0007669"/>
    <property type="project" value="UniProtKB-EC"/>
</dbReference>
<dbReference type="InterPro" id="IPR004500">
    <property type="entry name" value="Pro-tRNA-synth_IIa_bac-type"/>
</dbReference>
<gene>
    <name evidence="15" type="ORF">CONCODRAFT_7123</name>
</gene>